<comment type="caution">
    <text evidence="2">The sequence shown here is derived from an EMBL/GenBank/DDBJ whole genome shotgun (WGS) entry which is preliminary data.</text>
</comment>
<dbReference type="Proteomes" id="UP001153076">
    <property type="component" value="Unassembled WGS sequence"/>
</dbReference>
<accession>A0A9Q1QGR8</accession>
<proteinExistence type="predicted"/>
<evidence type="ECO:0000313" key="3">
    <source>
        <dbReference type="Proteomes" id="UP001153076"/>
    </source>
</evidence>
<gene>
    <name evidence="2" type="ORF">Cgig2_020483</name>
</gene>
<evidence type="ECO:0000256" key="1">
    <source>
        <dbReference type="SAM" id="MobiDB-lite"/>
    </source>
</evidence>
<evidence type="ECO:0000313" key="2">
    <source>
        <dbReference type="EMBL" id="KAJ8440941.1"/>
    </source>
</evidence>
<name>A0A9Q1QGR8_9CARY</name>
<dbReference type="AlphaFoldDB" id="A0A9Q1QGR8"/>
<feature type="compositionally biased region" description="Polar residues" evidence="1">
    <location>
        <begin position="101"/>
        <end position="115"/>
    </location>
</feature>
<organism evidence="2 3">
    <name type="scientific">Carnegiea gigantea</name>
    <dbReference type="NCBI Taxonomy" id="171969"/>
    <lineage>
        <taxon>Eukaryota</taxon>
        <taxon>Viridiplantae</taxon>
        <taxon>Streptophyta</taxon>
        <taxon>Embryophyta</taxon>
        <taxon>Tracheophyta</taxon>
        <taxon>Spermatophyta</taxon>
        <taxon>Magnoliopsida</taxon>
        <taxon>eudicotyledons</taxon>
        <taxon>Gunneridae</taxon>
        <taxon>Pentapetalae</taxon>
        <taxon>Caryophyllales</taxon>
        <taxon>Cactineae</taxon>
        <taxon>Cactaceae</taxon>
        <taxon>Cactoideae</taxon>
        <taxon>Echinocereeae</taxon>
        <taxon>Carnegiea</taxon>
    </lineage>
</organism>
<feature type="region of interest" description="Disordered" evidence="1">
    <location>
        <begin position="34"/>
        <end position="54"/>
    </location>
</feature>
<keyword evidence="3" id="KW-1185">Reference proteome</keyword>
<sequence length="179" mass="19448">MDRLGVSSMRALNAASLMKLGWRMVMEPGKAISCKEPHTTKKGVGNGGDLSSTRVGKVHHRGLSESTLLVILEVIVGGCRDPALRRTAWPVQHHHRLLQGSSSVPATGHSASPHSITAEPHRSNSVTECLSFHSQITQNPCSALFCFSGLVTLVWFGRLFHNPLVVAIALLDFCFVLFQ</sequence>
<protein>
    <submittedName>
        <fullName evidence="2">Uncharacterized protein</fullName>
    </submittedName>
</protein>
<dbReference type="EMBL" id="JAKOGI010000181">
    <property type="protein sequence ID" value="KAJ8440941.1"/>
    <property type="molecule type" value="Genomic_DNA"/>
</dbReference>
<reference evidence="2" key="1">
    <citation type="submission" date="2022-04" db="EMBL/GenBank/DDBJ databases">
        <title>Carnegiea gigantea Genome sequencing and assembly v2.</title>
        <authorList>
            <person name="Copetti D."/>
            <person name="Sanderson M.J."/>
            <person name="Burquez A."/>
            <person name="Wojciechowski M.F."/>
        </authorList>
    </citation>
    <scope>NUCLEOTIDE SEQUENCE</scope>
    <source>
        <strain evidence="2">SGP5-SGP5p</strain>
        <tissue evidence="2">Aerial part</tissue>
    </source>
</reference>
<feature type="region of interest" description="Disordered" evidence="1">
    <location>
        <begin position="101"/>
        <end position="120"/>
    </location>
</feature>